<evidence type="ECO:0000256" key="1">
    <source>
        <dbReference type="ARBA" id="ARBA00005336"/>
    </source>
</evidence>
<reference evidence="6" key="1">
    <citation type="journal article" date="2019" name="Int. J. Syst. Evol. Microbiol.">
        <title>The Global Catalogue of Microorganisms (GCM) 10K type strain sequencing project: providing services to taxonomists for standard genome sequencing and annotation.</title>
        <authorList>
            <consortium name="The Broad Institute Genomics Platform"/>
            <consortium name="The Broad Institute Genome Sequencing Center for Infectious Disease"/>
            <person name="Wu L."/>
            <person name="Ma J."/>
        </authorList>
    </citation>
    <scope>NUCLEOTIDE SEQUENCE [LARGE SCALE GENOMIC DNA]</scope>
    <source>
        <strain evidence="6">CCUG 43304</strain>
    </source>
</reference>
<dbReference type="Pfam" id="PF00933">
    <property type="entry name" value="Glyco_hydro_3"/>
    <property type="match status" value="1"/>
</dbReference>
<dbReference type="RefSeq" id="WP_386732207.1">
    <property type="nucleotide sequence ID" value="NZ_JBHSTP010000003.1"/>
</dbReference>
<dbReference type="InterPro" id="IPR036962">
    <property type="entry name" value="Glyco_hydro_3_N_sf"/>
</dbReference>
<organism evidence="5 6">
    <name type="scientific">Luethyella okanaganae</name>
    <dbReference type="NCBI Taxonomy" id="69372"/>
    <lineage>
        <taxon>Bacteria</taxon>
        <taxon>Bacillati</taxon>
        <taxon>Actinomycetota</taxon>
        <taxon>Actinomycetes</taxon>
        <taxon>Micrococcales</taxon>
        <taxon>Microbacteriaceae</taxon>
        <taxon>Luethyella</taxon>
    </lineage>
</organism>
<evidence type="ECO:0000256" key="3">
    <source>
        <dbReference type="ARBA" id="ARBA00023295"/>
    </source>
</evidence>
<evidence type="ECO:0000259" key="4">
    <source>
        <dbReference type="Pfam" id="PF00933"/>
    </source>
</evidence>
<evidence type="ECO:0000313" key="5">
    <source>
        <dbReference type="EMBL" id="MFC6356960.1"/>
    </source>
</evidence>
<sequence>MTLEGSALSPAAELRRTIATTLLPGFFGTTLPDWLAERLRNGLGGVCVFGQNIVSIAQLRELTDAIRSANPRAVVAIDEEGGDVTRLYYDSGSLYPGAAVLGRSDDLAYTEHIGRLVGWELRRAGCTLNFAPDADINSNQDNPVIGVRSFGSDPALVAAHAAAWTRGHQSTGVAVSAKHFPGHGDTAQDSHLDLPVVDIDLAQLWDRELVPFRAAIAAGARSIMTSHILIPRLDPNQPATLSRRILQGLLREELRFDGVIVSDALDMRGASGIHGIPEAAVRALDAGCDLLCIGTENTDEQLGRIEQCILDAVVSGRLDEARVRDAADRVLRLAADAVAAEASIPVPDAVDTVVDPDLGVDRAIATFDLSPRARRWLDEQPTPAAVIRIETVANLAIGVAPWGPFAETAQDPASVAGTAWEPARIVSLSASDVAPPLLSSGPVVIVGRNIHRYDFARGAVDRLRAGDAEVLVVDMGWPSDDRAYADIATFGASRLIGRALLDRLDHRSIRP</sequence>
<dbReference type="InterPro" id="IPR019800">
    <property type="entry name" value="Glyco_hydro_3_AS"/>
</dbReference>
<dbReference type="Gene3D" id="3.20.20.300">
    <property type="entry name" value="Glycoside hydrolase, family 3, N-terminal domain"/>
    <property type="match status" value="1"/>
</dbReference>
<dbReference type="PANTHER" id="PTHR30480">
    <property type="entry name" value="BETA-HEXOSAMINIDASE-RELATED"/>
    <property type="match status" value="1"/>
</dbReference>
<dbReference type="PANTHER" id="PTHR30480:SF16">
    <property type="entry name" value="GLYCOSIDE HYDROLASE FAMILY 3 DOMAIN PROTEIN"/>
    <property type="match status" value="1"/>
</dbReference>
<name>A0ABW1VHK2_9MICO</name>
<evidence type="ECO:0000256" key="2">
    <source>
        <dbReference type="ARBA" id="ARBA00022801"/>
    </source>
</evidence>
<dbReference type="PROSITE" id="PS00775">
    <property type="entry name" value="GLYCOSYL_HYDROL_F3"/>
    <property type="match status" value="1"/>
</dbReference>
<dbReference type="InterPro" id="IPR017853">
    <property type="entry name" value="GH"/>
</dbReference>
<keyword evidence="2 5" id="KW-0378">Hydrolase</keyword>
<dbReference type="NCBIfam" id="NF003740">
    <property type="entry name" value="PRK05337.1"/>
    <property type="match status" value="1"/>
</dbReference>
<protein>
    <submittedName>
        <fullName evidence="5">Beta-N-acetylhexosaminidase</fullName>
        <ecNumber evidence="5">3.2.1.52</ecNumber>
    </submittedName>
</protein>
<keyword evidence="6" id="KW-1185">Reference proteome</keyword>
<dbReference type="SUPFAM" id="SSF51445">
    <property type="entry name" value="(Trans)glycosidases"/>
    <property type="match status" value="1"/>
</dbReference>
<comment type="similarity">
    <text evidence="1">Belongs to the glycosyl hydrolase 3 family.</text>
</comment>
<dbReference type="Proteomes" id="UP001596306">
    <property type="component" value="Unassembled WGS sequence"/>
</dbReference>
<comment type="caution">
    <text evidence="5">The sequence shown here is derived from an EMBL/GenBank/DDBJ whole genome shotgun (WGS) entry which is preliminary data.</text>
</comment>
<proteinExistence type="inferred from homology"/>
<dbReference type="InterPro" id="IPR050226">
    <property type="entry name" value="NagZ_Beta-hexosaminidase"/>
</dbReference>
<accession>A0ABW1VHK2</accession>
<dbReference type="EMBL" id="JBHSTP010000003">
    <property type="protein sequence ID" value="MFC6356960.1"/>
    <property type="molecule type" value="Genomic_DNA"/>
</dbReference>
<keyword evidence="3 5" id="KW-0326">Glycosidase</keyword>
<dbReference type="EC" id="3.2.1.52" evidence="5"/>
<gene>
    <name evidence="5" type="primary">nagZ</name>
    <name evidence="5" type="ORF">ACFQB0_12670</name>
</gene>
<dbReference type="GO" id="GO:0004563">
    <property type="term" value="F:beta-N-acetylhexosaminidase activity"/>
    <property type="evidence" value="ECO:0007669"/>
    <property type="project" value="UniProtKB-EC"/>
</dbReference>
<feature type="domain" description="Glycoside hydrolase family 3 N-terminal" evidence="4">
    <location>
        <begin position="41"/>
        <end position="333"/>
    </location>
</feature>
<evidence type="ECO:0000313" key="6">
    <source>
        <dbReference type="Proteomes" id="UP001596306"/>
    </source>
</evidence>
<dbReference type="InterPro" id="IPR001764">
    <property type="entry name" value="Glyco_hydro_3_N"/>
</dbReference>